<protein>
    <submittedName>
        <fullName evidence="4">Uncharacterized protein</fullName>
    </submittedName>
</protein>
<evidence type="ECO:0000256" key="1">
    <source>
        <dbReference type="SAM" id="MobiDB-lite"/>
    </source>
</evidence>
<sequence length="773" mass="87573">MVKKSTFVSPFSRAMITTFRRHTFRLQTCAFRCAGTQSGMLSLIKTSSNEDKNTTTQTLPSLNFVSNLNITENSLSKILSNFKESKAYYRQKVLEGNHEVLGIYTGNSAVQDTFQKFFPELVQSRGITQLHQLDREGKLFERWNEGNNEVSIELADDKKTPEESESRTDEKNGHLDALFIGGPSTLTSALLYQLRYPKHHIQHVFADRFDSNYDGSAYYYHQRDAAPIYINRVNRGPYCVYIDLHKRFISPIKLAHHAETDRNHVKISLNWENIKMRYIFTIFIPNFWHMVTDLWIKNKKKSKIAHVIQHACRSVPIVHAISASTGLPVETMLIHGENKANYVGFAGSTTDPKSHFTWLNKFADIPFEEISREGFGSEVVQVLNFPNDGLVAPMIIGTLQKQLTERAKLNEPELDKSISSGGFKLTKLLVRPISSGSSTHLRVVRAEWIDIVTGHTHSTAADRLFISLGPSGQFKIVSPKITWMQHAFDVLRGSSQRPSNVIGGYTPTLLSFWRHTLNSISNTFFRGVYCCKDFISASGSSSVLLLGVDLSEVNAAKLDVLSRFVDGVNQHWTLIAQRDVSLLQTNEPNSPTKTYRFFAIQMTGGGNFPSRFIRPDYMLNLLYTTEKMYGLDVMKNAVYDIVQSRGCGRAVSAQNTIRFSNLADNAVINYALGGIGMSTMFSNGEKMVQMIEEQDSMLRKTDKQSNVNEHFLEGIDYSFMVDEKQHLARSLGFDDSMSHKEKRVLTRLAYTIVLTLAITLWANRKKVHSEKRI</sequence>
<evidence type="ECO:0000313" key="3">
    <source>
        <dbReference type="EMBL" id="CAF3723552.1"/>
    </source>
</evidence>
<proteinExistence type="predicted"/>
<keyword evidence="2" id="KW-1133">Transmembrane helix</keyword>
<comment type="caution">
    <text evidence="4">The sequence shown here is derived from an EMBL/GenBank/DDBJ whole genome shotgun (WGS) entry which is preliminary data.</text>
</comment>
<dbReference type="Proteomes" id="UP000663862">
    <property type="component" value="Unassembled WGS sequence"/>
</dbReference>
<keyword evidence="2" id="KW-0812">Transmembrane</keyword>
<evidence type="ECO:0000313" key="5">
    <source>
        <dbReference type="Proteomes" id="UP000663862"/>
    </source>
</evidence>
<dbReference type="AlphaFoldDB" id="A0A821AV80"/>
<feature type="compositionally biased region" description="Basic and acidic residues" evidence="1">
    <location>
        <begin position="155"/>
        <end position="173"/>
    </location>
</feature>
<dbReference type="EMBL" id="CAJOBQ010002902">
    <property type="protein sequence ID" value="CAF4584465.1"/>
    <property type="molecule type" value="Genomic_DNA"/>
</dbReference>
<reference evidence="4" key="1">
    <citation type="submission" date="2021-02" db="EMBL/GenBank/DDBJ databases">
        <authorList>
            <person name="Nowell W R."/>
        </authorList>
    </citation>
    <scope>NUCLEOTIDE SEQUENCE</scope>
</reference>
<evidence type="ECO:0000313" key="4">
    <source>
        <dbReference type="EMBL" id="CAF4584465.1"/>
    </source>
</evidence>
<organism evidence="4 5">
    <name type="scientific">Rotaria socialis</name>
    <dbReference type="NCBI Taxonomy" id="392032"/>
    <lineage>
        <taxon>Eukaryota</taxon>
        <taxon>Metazoa</taxon>
        <taxon>Spiralia</taxon>
        <taxon>Gnathifera</taxon>
        <taxon>Rotifera</taxon>
        <taxon>Eurotatoria</taxon>
        <taxon>Bdelloidea</taxon>
        <taxon>Philodinida</taxon>
        <taxon>Philodinidae</taxon>
        <taxon>Rotaria</taxon>
    </lineage>
</organism>
<accession>A0A821AV80</accession>
<name>A0A821AV80_9BILA</name>
<feature type="transmembrane region" description="Helical" evidence="2">
    <location>
        <begin position="744"/>
        <end position="762"/>
    </location>
</feature>
<feature type="region of interest" description="Disordered" evidence="1">
    <location>
        <begin position="154"/>
        <end position="173"/>
    </location>
</feature>
<evidence type="ECO:0000256" key="2">
    <source>
        <dbReference type="SAM" id="Phobius"/>
    </source>
</evidence>
<keyword evidence="2" id="KW-0472">Membrane</keyword>
<dbReference type="EMBL" id="CAJNYU010004082">
    <property type="protein sequence ID" value="CAF3723552.1"/>
    <property type="molecule type" value="Genomic_DNA"/>
</dbReference>
<dbReference type="Proteomes" id="UP000663869">
    <property type="component" value="Unassembled WGS sequence"/>
</dbReference>
<gene>
    <name evidence="3" type="ORF">FME351_LOCUS29218</name>
    <name evidence="4" type="ORF">TSG867_LOCUS26792</name>
</gene>